<dbReference type="PANTHER" id="PTHR46247:SF1">
    <property type="entry name" value="CRS2-ASSOCIATED FACTOR 1, CHLOROPLASTIC"/>
    <property type="match status" value="1"/>
</dbReference>
<dbReference type="EMBL" id="JACGWL010000011">
    <property type="protein sequence ID" value="KAK4391704.1"/>
    <property type="molecule type" value="Genomic_DNA"/>
</dbReference>
<reference evidence="10" key="1">
    <citation type="submission" date="2020-06" db="EMBL/GenBank/DDBJ databases">
        <authorList>
            <person name="Li T."/>
            <person name="Hu X."/>
            <person name="Zhang T."/>
            <person name="Song X."/>
            <person name="Zhang H."/>
            <person name="Dai N."/>
            <person name="Sheng W."/>
            <person name="Hou X."/>
            <person name="Wei L."/>
        </authorList>
    </citation>
    <scope>NUCLEOTIDE SEQUENCE</scope>
    <source>
        <strain evidence="10">K16</strain>
        <tissue evidence="10">Leaf</tissue>
    </source>
</reference>
<evidence type="ECO:0000313" key="10">
    <source>
        <dbReference type="EMBL" id="KAK4391704.1"/>
    </source>
</evidence>
<evidence type="ECO:0000256" key="7">
    <source>
        <dbReference type="PROSITE-ProRule" id="PRU00626"/>
    </source>
</evidence>
<name>A0AAE1WE45_9LAMI</name>
<dbReference type="InterPro" id="IPR001890">
    <property type="entry name" value="RNA-binding_CRM"/>
</dbReference>
<organism evidence="10 11">
    <name type="scientific">Sesamum angolense</name>
    <dbReference type="NCBI Taxonomy" id="2727404"/>
    <lineage>
        <taxon>Eukaryota</taxon>
        <taxon>Viridiplantae</taxon>
        <taxon>Streptophyta</taxon>
        <taxon>Embryophyta</taxon>
        <taxon>Tracheophyta</taxon>
        <taxon>Spermatophyta</taxon>
        <taxon>Magnoliopsida</taxon>
        <taxon>eudicotyledons</taxon>
        <taxon>Gunneridae</taxon>
        <taxon>Pentapetalae</taxon>
        <taxon>asterids</taxon>
        <taxon>lamiids</taxon>
        <taxon>Lamiales</taxon>
        <taxon>Pedaliaceae</taxon>
        <taxon>Sesamum</taxon>
    </lineage>
</organism>
<dbReference type="GO" id="GO:0006397">
    <property type="term" value="P:mRNA processing"/>
    <property type="evidence" value="ECO:0007669"/>
    <property type="project" value="UniProtKB-KW"/>
</dbReference>
<dbReference type="Pfam" id="PF01985">
    <property type="entry name" value="CRS1_YhbY"/>
    <property type="match status" value="1"/>
</dbReference>
<keyword evidence="1" id="KW-0507">mRNA processing</keyword>
<dbReference type="SUPFAM" id="SSF75471">
    <property type="entry name" value="YhbY-like"/>
    <property type="match status" value="1"/>
</dbReference>
<evidence type="ECO:0000256" key="6">
    <source>
        <dbReference type="ARBA" id="ARBA00023274"/>
    </source>
</evidence>
<dbReference type="InterPro" id="IPR035920">
    <property type="entry name" value="YhbY-like_sf"/>
</dbReference>
<evidence type="ECO:0000256" key="3">
    <source>
        <dbReference type="ARBA" id="ARBA00022884"/>
    </source>
</evidence>
<comment type="caution">
    <text evidence="10">The sequence shown here is derived from an EMBL/GenBank/DDBJ whole genome shotgun (WGS) entry which is preliminary data.</text>
</comment>
<evidence type="ECO:0000259" key="9">
    <source>
        <dbReference type="PROSITE" id="PS51295"/>
    </source>
</evidence>
<evidence type="ECO:0000256" key="4">
    <source>
        <dbReference type="ARBA" id="ARBA00022946"/>
    </source>
</evidence>
<reference evidence="10" key="2">
    <citation type="journal article" date="2024" name="Plant">
        <title>Genomic evolution and insights into agronomic trait innovations of Sesamum species.</title>
        <authorList>
            <person name="Miao H."/>
            <person name="Wang L."/>
            <person name="Qu L."/>
            <person name="Liu H."/>
            <person name="Sun Y."/>
            <person name="Le M."/>
            <person name="Wang Q."/>
            <person name="Wei S."/>
            <person name="Zheng Y."/>
            <person name="Lin W."/>
            <person name="Duan Y."/>
            <person name="Cao H."/>
            <person name="Xiong S."/>
            <person name="Wang X."/>
            <person name="Wei L."/>
            <person name="Li C."/>
            <person name="Ma Q."/>
            <person name="Ju M."/>
            <person name="Zhao R."/>
            <person name="Li G."/>
            <person name="Mu C."/>
            <person name="Tian Q."/>
            <person name="Mei H."/>
            <person name="Zhang T."/>
            <person name="Gao T."/>
            <person name="Zhang H."/>
        </authorList>
    </citation>
    <scope>NUCLEOTIDE SEQUENCE</scope>
    <source>
        <strain evidence="10">K16</strain>
    </source>
</reference>
<keyword evidence="6" id="KW-0687">Ribonucleoprotein</keyword>
<evidence type="ECO:0000256" key="1">
    <source>
        <dbReference type="ARBA" id="ARBA00022664"/>
    </source>
</evidence>
<evidence type="ECO:0000256" key="2">
    <source>
        <dbReference type="ARBA" id="ARBA00022737"/>
    </source>
</evidence>
<keyword evidence="5" id="KW-0508">mRNA splicing</keyword>
<gene>
    <name evidence="10" type="ORF">Sango_1948200</name>
</gene>
<keyword evidence="4" id="KW-0809">Transit peptide</keyword>
<evidence type="ECO:0000313" key="11">
    <source>
        <dbReference type="Proteomes" id="UP001289374"/>
    </source>
</evidence>
<proteinExistence type="predicted"/>
<dbReference type="AlphaFoldDB" id="A0AAE1WE45"/>
<dbReference type="GO" id="GO:1990904">
    <property type="term" value="C:ribonucleoprotein complex"/>
    <property type="evidence" value="ECO:0007669"/>
    <property type="project" value="UniProtKB-KW"/>
</dbReference>
<protein>
    <submittedName>
        <fullName evidence="10">CRS2-associated factor 1, chloroplastic</fullName>
    </submittedName>
</protein>
<dbReference type="InterPro" id="IPR044599">
    <property type="entry name" value="CAF1P_plant"/>
</dbReference>
<feature type="domain" description="CRM" evidence="9">
    <location>
        <begin position="42"/>
        <end position="131"/>
    </location>
</feature>
<evidence type="ECO:0000256" key="8">
    <source>
        <dbReference type="SAM" id="MobiDB-lite"/>
    </source>
</evidence>
<sequence length="131" mass="14830">MAKPWLGRKPLPPSKKKLPEFDSFQLPPPHKKGVKPVQAPGPFLPGSGPKYVRSREVVLGAPLRKSWISLKGVKRRDGLTHNMLDNIHAHWKRRRVIKIKCKGVCTVDMDNVCEQLEVGMFNLLFSKGRLS</sequence>
<feature type="region of interest" description="Disordered" evidence="8">
    <location>
        <begin position="1"/>
        <end position="48"/>
    </location>
</feature>
<accession>A0AAE1WE45</accession>
<keyword evidence="2" id="KW-0677">Repeat</keyword>
<dbReference type="GO" id="GO:0003723">
    <property type="term" value="F:RNA binding"/>
    <property type="evidence" value="ECO:0007669"/>
    <property type="project" value="UniProtKB-UniRule"/>
</dbReference>
<evidence type="ECO:0000256" key="5">
    <source>
        <dbReference type="ARBA" id="ARBA00023187"/>
    </source>
</evidence>
<dbReference type="PANTHER" id="PTHR46247">
    <property type="entry name" value="CRS2-ASSOCIATED FACTOR 1, CHLOROPLASTIC"/>
    <property type="match status" value="1"/>
</dbReference>
<dbReference type="PROSITE" id="PS51295">
    <property type="entry name" value="CRM"/>
    <property type="match status" value="1"/>
</dbReference>
<dbReference type="Proteomes" id="UP001289374">
    <property type="component" value="Unassembled WGS sequence"/>
</dbReference>
<keyword evidence="3 7" id="KW-0694">RNA-binding</keyword>
<dbReference type="GO" id="GO:0000373">
    <property type="term" value="P:Group II intron splicing"/>
    <property type="evidence" value="ECO:0007669"/>
    <property type="project" value="InterPro"/>
</dbReference>
<dbReference type="Gene3D" id="3.30.110.60">
    <property type="entry name" value="YhbY-like"/>
    <property type="match status" value="1"/>
</dbReference>
<keyword evidence="11" id="KW-1185">Reference proteome</keyword>